<dbReference type="InterPro" id="IPR012925">
    <property type="entry name" value="TipAS_dom"/>
</dbReference>
<dbReference type="SMART" id="SM00422">
    <property type="entry name" value="HTH_MERR"/>
    <property type="match status" value="1"/>
</dbReference>
<evidence type="ECO:0000259" key="5">
    <source>
        <dbReference type="PROSITE" id="PS50937"/>
    </source>
</evidence>
<dbReference type="Gene3D" id="1.10.490.50">
    <property type="entry name" value="Antibiotic binding domain of TipA-like multidrug resistance regulators"/>
    <property type="match status" value="1"/>
</dbReference>
<dbReference type="SUPFAM" id="SSF89082">
    <property type="entry name" value="Antibiotic binding domain of TipA-like multidrug resistance regulators"/>
    <property type="match status" value="1"/>
</dbReference>
<evidence type="ECO:0000256" key="4">
    <source>
        <dbReference type="ARBA" id="ARBA00023163"/>
    </source>
</evidence>
<dbReference type="Pfam" id="PF13411">
    <property type="entry name" value="MerR_1"/>
    <property type="match status" value="1"/>
</dbReference>
<dbReference type="InterPro" id="IPR009061">
    <property type="entry name" value="DNA-bd_dom_put_sf"/>
</dbReference>
<organism evidence="6 7">
    <name type="scientific">Bowdeniella nasicola</name>
    <dbReference type="NCBI Taxonomy" id="208480"/>
    <lineage>
        <taxon>Bacteria</taxon>
        <taxon>Bacillati</taxon>
        <taxon>Actinomycetota</taxon>
        <taxon>Actinomycetes</taxon>
        <taxon>Actinomycetales</taxon>
        <taxon>Actinomycetaceae</taxon>
        <taxon>Bowdeniella</taxon>
    </lineage>
</organism>
<sequence length="270" mass="30240">MGGMSTPDDTEFSVGQSAEILGVTVRTLHHWDAMGLVRPSGRTYAGYRRYSHSDLQRAQHALIYRETGMSLAQIGELLDSGTPVAEHLQRQRDLLAERLEGLHHMIAAIDQILGHEMNDETTPLTVAEKAEILGSSWSPDYDAEAAERWGETKEWELSQQRQASLTKKDWRRVKTELEELEARLAEAMRRGVAPGSPEANELAEAHRANISQWFDVSHAQQVLIARGYVADPSFRAHYDERAEGLAAWLKAVIDANAAAHRVNPEAARWQ</sequence>
<name>A0A1H3YTK4_9ACTO</name>
<dbReference type="AlphaFoldDB" id="A0A1H3YTK4"/>
<protein>
    <submittedName>
        <fullName evidence="6">DNA-binding transcriptional regulator, MerR family</fullName>
    </submittedName>
</protein>
<evidence type="ECO:0000256" key="1">
    <source>
        <dbReference type="ARBA" id="ARBA00023015"/>
    </source>
</evidence>
<dbReference type="SUPFAM" id="SSF46955">
    <property type="entry name" value="Putative DNA-binding domain"/>
    <property type="match status" value="1"/>
</dbReference>
<dbReference type="Gene3D" id="1.10.1660.10">
    <property type="match status" value="1"/>
</dbReference>
<dbReference type="PANTHER" id="PTHR30204">
    <property type="entry name" value="REDOX-CYCLING DRUG-SENSING TRANSCRIPTIONAL ACTIVATOR SOXR"/>
    <property type="match status" value="1"/>
</dbReference>
<dbReference type="EMBL" id="FNQV01000005">
    <property type="protein sequence ID" value="SEA14398.1"/>
    <property type="molecule type" value="Genomic_DNA"/>
</dbReference>
<gene>
    <name evidence="6" type="ORF">SAMN02910418_00981</name>
</gene>
<evidence type="ECO:0000256" key="2">
    <source>
        <dbReference type="ARBA" id="ARBA00023125"/>
    </source>
</evidence>
<keyword evidence="3" id="KW-0010">Activator</keyword>
<dbReference type="Pfam" id="PF07739">
    <property type="entry name" value="TipAS"/>
    <property type="match status" value="1"/>
</dbReference>
<dbReference type="PANTHER" id="PTHR30204:SF90">
    <property type="entry name" value="HTH-TYPE TRANSCRIPTIONAL ACTIVATOR MTA"/>
    <property type="match status" value="1"/>
</dbReference>
<evidence type="ECO:0000313" key="6">
    <source>
        <dbReference type="EMBL" id="SEA14398.1"/>
    </source>
</evidence>
<reference evidence="7" key="1">
    <citation type="submission" date="2016-10" db="EMBL/GenBank/DDBJ databases">
        <authorList>
            <person name="Varghese N."/>
            <person name="Submissions S."/>
        </authorList>
    </citation>
    <scope>NUCLEOTIDE SEQUENCE [LARGE SCALE GENOMIC DNA]</scope>
    <source>
        <strain evidence="7">KPR-1</strain>
    </source>
</reference>
<keyword evidence="4" id="KW-0804">Transcription</keyword>
<keyword evidence="1" id="KW-0805">Transcription regulation</keyword>
<dbReference type="InterPro" id="IPR036244">
    <property type="entry name" value="TipA-like_antibiotic-bd"/>
</dbReference>
<keyword evidence="7" id="KW-1185">Reference proteome</keyword>
<evidence type="ECO:0000313" key="7">
    <source>
        <dbReference type="Proteomes" id="UP000199288"/>
    </source>
</evidence>
<keyword evidence="2 6" id="KW-0238">DNA-binding</keyword>
<proteinExistence type="predicted"/>
<dbReference type="PROSITE" id="PS50937">
    <property type="entry name" value="HTH_MERR_2"/>
    <property type="match status" value="1"/>
</dbReference>
<evidence type="ECO:0000256" key="3">
    <source>
        <dbReference type="ARBA" id="ARBA00023159"/>
    </source>
</evidence>
<dbReference type="InterPro" id="IPR047057">
    <property type="entry name" value="MerR_fam"/>
</dbReference>
<dbReference type="GO" id="GO:0003700">
    <property type="term" value="F:DNA-binding transcription factor activity"/>
    <property type="evidence" value="ECO:0007669"/>
    <property type="project" value="InterPro"/>
</dbReference>
<dbReference type="InterPro" id="IPR000551">
    <property type="entry name" value="MerR-type_HTH_dom"/>
</dbReference>
<dbReference type="GO" id="GO:0003677">
    <property type="term" value="F:DNA binding"/>
    <property type="evidence" value="ECO:0007669"/>
    <property type="project" value="UniProtKB-KW"/>
</dbReference>
<dbReference type="CDD" id="cd01106">
    <property type="entry name" value="HTH_TipAL-Mta"/>
    <property type="match status" value="1"/>
</dbReference>
<dbReference type="Proteomes" id="UP000199288">
    <property type="component" value="Unassembled WGS sequence"/>
</dbReference>
<feature type="domain" description="HTH merR-type" evidence="5">
    <location>
        <begin position="11"/>
        <end position="80"/>
    </location>
</feature>
<accession>A0A1H3YTK4</accession>